<comment type="caution">
    <text evidence="2">The sequence shown here is derived from an EMBL/GenBank/DDBJ whole genome shotgun (WGS) entry which is preliminary data.</text>
</comment>
<keyword evidence="3" id="KW-1185">Reference proteome</keyword>
<proteinExistence type="predicted"/>
<feature type="region of interest" description="Disordered" evidence="1">
    <location>
        <begin position="60"/>
        <end position="100"/>
    </location>
</feature>
<name>A0AAW8HF56_9ENTR</name>
<dbReference type="AlphaFoldDB" id="A0AAW8HF56"/>
<dbReference type="EMBL" id="JAVDKS010000019">
    <property type="protein sequence ID" value="MDQ2259453.1"/>
    <property type="molecule type" value="Genomic_DNA"/>
</dbReference>
<feature type="compositionally biased region" description="Basic and acidic residues" evidence="1">
    <location>
        <begin position="72"/>
        <end position="96"/>
    </location>
</feature>
<feature type="non-terminal residue" evidence="2">
    <location>
        <position position="1"/>
    </location>
</feature>
<protein>
    <recommendedName>
        <fullName evidence="4">Type VI secretion system tip protein VgrG</fullName>
    </recommendedName>
</protein>
<evidence type="ECO:0000313" key="2">
    <source>
        <dbReference type="EMBL" id="MDQ2259453.1"/>
    </source>
</evidence>
<evidence type="ECO:0000256" key="1">
    <source>
        <dbReference type="SAM" id="MobiDB-lite"/>
    </source>
</evidence>
<reference evidence="2 3" key="1">
    <citation type="submission" date="2023-08" db="EMBL/GenBank/DDBJ databases">
        <authorList>
            <person name="Dale J."/>
        </authorList>
    </citation>
    <scope>NUCLEOTIDE SEQUENCE [LARGE SCALE GENOMIC DNA]</scope>
    <source>
        <strain evidence="2 3">2023EL-00788</strain>
    </source>
</reference>
<feature type="compositionally biased region" description="Acidic residues" evidence="1">
    <location>
        <begin position="60"/>
        <end position="71"/>
    </location>
</feature>
<accession>A0AAW8HF56</accession>
<evidence type="ECO:0000313" key="3">
    <source>
        <dbReference type="Proteomes" id="UP001225042"/>
    </source>
</evidence>
<gene>
    <name evidence="2" type="ORF">RBJ67_25315</name>
</gene>
<organism evidence="2 3">
    <name type="scientific">Enterobacter soli</name>
    <dbReference type="NCBI Taxonomy" id="885040"/>
    <lineage>
        <taxon>Bacteria</taxon>
        <taxon>Pseudomonadati</taxon>
        <taxon>Pseudomonadota</taxon>
        <taxon>Gammaproteobacteria</taxon>
        <taxon>Enterobacterales</taxon>
        <taxon>Enterobacteriaceae</taxon>
        <taxon>Enterobacter</taxon>
    </lineage>
</organism>
<dbReference type="Proteomes" id="UP001225042">
    <property type="component" value="Unassembled WGS sequence"/>
</dbReference>
<sequence>KVQGDIVLESSGQISLKSGASFITLHPGGVDITGLKINLNSGGSPGAPVKTMQSTVLKELEDDDATFDLEGNEGRDGSRSRGDSGKQDQPEEKEQSGEYSIQFHFMDTDSSPYPNTRYIAYFADGTKTEGITDAQGNTELFIRDDDQEIEVKLIHPDFDTCWEERNER</sequence>
<evidence type="ECO:0008006" key="4">
    <source>
        <dbReference type="Google" id="ProtNLM"/>
    </source>
</evidence>